<gene>
    <name evidence="1" type="ORF">CRI94_15155</name>
</gene>
<evidence type="ECO:0000313" key="2">
    <source>
        <dbReference type="Proteomes" id="UP000220102"/>
    </source>
</evidence>
<evidence type="ECO:0008006" key="3">
    <source>
        <dbReference type="Google" id="ProtNLM"/>
    </source>
</evidence>
<evidence type="ECO:0000313" key="1">
    <source>
        <dbReference type="EMBL" id="PEN11375.1"/>
    </source>
</evidence>
<name>A0A2A8CU55_9BACT</name>
<dbReference type="EMBL" id="PDEQ01000009">
    <property type="protein sequence ID" value="PEN11375.1"/>
    <property type="molecule type" value="Genomic_DNA"/>
</dbReference>
<comment type="caution">
    <text evidence="1">The sequence shown here is derived from an EMBL/GenBank/DDBJ whole genome shotgun (WGS) entry which is preliminary data.</text>
</comment>
<protein>
    <recommendedName>
        <fullName evidence="3">Big-1 domain-containing protein</fullName>
    </recommendedName>
</protein>
<dbReference type="AlphaFoldDB" id="A0A2A8CU55"/>
<dbReference type="InterPro" id="IPR008969">
    <property type="entry name" value="CarboxyPept-like_regulatory"/>
</dbReference>
<dbReference type="Gene3D" id="2.60.40.10">
    <property type="entry name" value="Immunoglobulins"/>
    <property type="match status" value="1"/>
</dbReference>
<dbReference type="SUPFAM" id="SSF49464">
    <property type="entry name" value="Carboxypeptidase regulatory domain-like"/>
    <property type="match status" value="1"/>
</dbReference>
<dbReference type="PROSITE" id="PS51257">
    <property type="entry name" value="PROKAR_LIPOPROTEIN"/>
    <property type="match status" value="1"/>
</dbReference>
<accession>A0A2A8CU55</accession>
<proteinExistence type="predicted"/>
<sequence length="508" mass="52277">MMYRSGRAHLLVLLLTCLIGIGTLSGCSLFDDDPATATISGQVVNDEGVPLSGVAVTAQFDDSQLRKFTGDDGRYTFEFEVDEAASVDVTVTVLVDGEPAGESVVTVTSDEPTKSNVNFTVSLDDGEGPVASEPSGPLSRLVLSGSPDPVIRVQESGGPETVSLTFVGVDSLGRSVDANNTATVRFRFGQNPGAGLEVNPTETQTNARGEVTAVVSSGTRSGVVQLIAEADVGGSIVRSDPVRITIHGGLPDNDHFTVGPVLRNIPGLVRSNETTDIEVIAGDQYGNPVVPGTAVYFTTDHGLIDGSTETDDQGLGDVILRSANPLPLDDGIVIVTAETADRDGNRVSGQTPVVFSGPTQVSVNPGTANFGSYSLTVLDPLGNPLVGGSSVSVSVQGEGAEVAGFTNTTIDDTGVTVTDSNGDGLLQSSEVSVITGSGITEFPFVVTRDPDSATQNVESITILVSSPNGNVEVKLFPSGTTFATVNGEPVNTEKRAGGVVHVTAEVVQ</sequence>
<keyword evidence="2" id="KW-1185">Reference proteome</keyword>
<reference evidence="1 2" key="1">
    <citation type="submission" date="2017-10" db="EMBL/GenBank/DDBJ databases">
        <title>Draft genome of Longibacter Salinarum.</title>
        <authorList>
            <person name="Goh K.M."/>
            <person name="Shamsir M.S."/>
            <person name="Lim S.W."/>
        </authorList>
    </citation>
    <scope>NUCLEOTIDE SEQUENCE [LARGE SCALE GENOMIC DNA]</scope>
    <source>
        <strain evidence="1 2">KCTC 52045</strain>
    </source>
</reference>
<dbReference type="Proteomes" id="UP000220102">
    <property type="component" value="Unassembled WGS sequence"/>
</dbReference>
<organism evidence="1 2">
    <name type="scientific">Longibacter salinarum</name>
    <dbReference type="NCBI Taxonomy" id="1850348"/>
    <lineage>
        <taxon>Bacteria</taxon>
        <taxon>Pseudomonadati</taxon>
        <taxon>Rhodothermota</taxon>
        <taxon>Rhodothermia</taxon>
        <taxon>Rhodothermales</taxon>
        <taxon>Salisaetaceae</taxon>
        <taxon>Longibacter</taxon>
    </lineage>
</organism>
<dbReference type="Gene3D" id="2.60.40.1120">
    <property type="entry name" value="Carboxypeptidase-like, regulatory domain"/>
    <property type="match status" value="1"/>
</dbReference>
<dbReference type="InterPro" id="IPR013783">
    <property type="entry name" value="Ig-like_fold"/>
</dbReference>